<dbReference type="EMBL" id="CP001739">
    <property type="protein sequence ID" value="ACZ07628.1"/>
    <property type="molecule type" value="Genomic_DNA"/>
</dbReference>
<name>D1AQ50_SEBTE</name>
<evidence type="ECO:0000313" key="5">
    <source>
        <dbReference type="Proteomes" id="UP000000845"/>
    </source>
</evidence>
<reference evidence="5" key="1">
    <citation type="submission" date="2009-09" db="EMBL/GenBank/DDBJ databases">
        <title>The complete chromosome of Sebaldella termitidis ATCC 33386.</title>
        <authorList>
            <consortium name="US DOE Joint Genome Institute (JGI-PGF)"/>
            <person name="Lucas S."/>
            <person name="Copeland A."/>
            <person name="Lapidus A."/>
            <person name="Glavina del Rio T."/>
            <person name="Dalin E."/>
            <person name="Tice H."/>
            <person name="Bruce D."/>
            <person name="Goodwin L."/>
            <person name="Pitluck S."/>
            <person name="Kyrpides N."/>
            <person name="Mavromatis K."/>
            <person name="Ivanova N."/>
            <person name="Mikhailova N."/>
            <person name="Sims D."/>
            <person name="Meincke L."/>
            <person name="Brettin T."/>
            <person name="Detter J.C."/>
            <person name="Han C."/>
            <person name="Larimer F."/>
            <person name="Land M."/>
            <person name="Hauser L."/>
            <person name="Markowitz V."/>
            <person name="Cheng J.F."/>
            <person name="Hugenholtz P."/>
            <person name="Woyke T."/>
            <person name="Wu D."/>
            <person name="Eisen J.A."/>
        </authorList>
    </citation>
    <scope>NUCLEOTIDE SEQUENCE [LARGE SCALE GENOMIC DNA]</scope>
    <source>
        <strain evidence="5">ATCC 33386 / NCTC 11300</strain>
    </source>
</reference>
<dbReference type="InterPro" id="IPR013785">
    <property type="entry name" value="Aldolase_TIM"/>
</dbReference>
<protein>
    <submittedName>
        <fullName evidence="4">2-nitropropane dioxygenase NPD</fullName>
    </submittedName>
</protein>
<organism evidence="4 5">
    <name type="scientific">Sebaldella termitidis (strain ATCC 33386 / NCTC 11300)</name>
    <dbReference type="NCBI Taxonomy" id="526218"/>
    <lineage>
        <taxon>Bacteria</taxon>
        <taxon>Fusobacteriati</taxon>
        <taxon>Fusobacteriota</taxon>
        <taxon>Fusobacteriia</taxon>
        <taxon>Fusobacteriales</taxon>
        <taxon>Leptotrichiaceae</taxon>
        <taxon>Sebaldella</taxon>
    </lineage>
</organism>
<dbReference type="PANTHER" id="PTHR32332:SF18">
    <property type="entry name" value="2-NITROPROPANE DIOXYGENASE"/>
    <property type="match status" value="1"/>
</dbReference>
<dbReference type="GO" id="GO:0051213">
    <property type="term" value="F:dioxygenase activity"/>
    <property type="evidence" value="ECO:0007669"/>
    <property type="project" value="UniProtKB-KW"/>
</dbReference>
<reference evidence="4 5" key="2">
    <citation type="journal article" date="2010" name="Stand. Genomic Sci.">
        <title>Complete genome sequence of Sebaldella termitidis type strain (NCTC 11300).</title>
        <authorList>
            <person name="Harmon-Smith M."/>
            <person name="Celia L."/>
            <person name="Chertkov O."/>
            <person name="Lapidus A."/>
            <person name="Copeland A."/>
            <person name="Glavina Del Rio T."/>
            <person name="Nolan M."/>
            <person name="Lucas S."/>
            <person name="Tice H."/>
            <person name="Cheng J.F."/>
            <person name="Han C."/>
            <person name="Detter J.C."/>
            <person name="Bruce D."/>
            <person name="Goodwin L."/>
            <person name="Pitluck S."/>
            <person name="Pati A."/>
            <person name="Liolios K."/>
            <person name="Ivanova N."/>
            <person name="Mavromatis K."/>
            <person name="Mikhailova N."/>
            <person name="Chen A."/>
            <person name="Palaniappan K."/>
            <person name="Land M."/>
            <person name="Hauser L."/>
            <person name="Chang Y.J."/>
            <person name="Jeffries C.D."/>
            <person name="Brettin T."/>
            <person name="Goker M."/>
            <person name="Beck B."/>
            <person name="Bristow J."/>
            <person name="Eisen J.A."/>
            <person name="Markowitz V."/>
            <person name="Hugenholtz P."/>
            <person name="Kyrpides N.C."/>
            <person name="Klenk H.P."/>
            <person name="Chen F."/>
        </authorList>
    </citation>
    <scope>NUCLEOTIDE SEQUENCE [LARGE SCALE GENOMIC DNA]</scope>
    <source>
        <strain evidence="5">ATCC 33386 / NCTC 11300</strain>
    </source>
</reference>
<dbReference type="RefSeq" id="WP_012860224.1">
    <property type="nucleotide sequence ID" value="NC_013517.1"/>
</dbReference>
<dbReference type="Proteomes" id="UP000000845">
    <property type="component" value="Chromosome"/>
</dbReference>
<dbReference type="PANTHER" id="PTHR32332">
    <property type="entry name" value="2-NITROPROPANE DIOXYGENASE"/>
    <property type="match status" value="1"/>
</dbReference>
<accession>D1AQ50</accession>
<dbReference type="Pfam" id="PF03060">
    <property type="entry name" value="NMO"/>
    <property type="match status" value="1"/>
</dbReference>
<dbReference type="CDD" id="cd04730">
    <property type="entry name" value="NPD_like"/>
    <property type="match status" value="1"/>
</dbReference>
<dbReference type="eggNOG" id="COG2070">
    <property type="taxonomic scope" value="Bacteria"/>
</dbReference>
<evidence type="ECO:0000256" key="3">
    <source>
        <dbReference type="ARBA" id="ARBA00023002"/>
    </source>
</evidence>
<dbReference type="SUPFAM" id="SSF51412">
    <property type="entry name" value="Inosine monophosphate dehydrogenase (IMPDH)"/>
    <property type="match status" value="1"/>
</dbReference>
<evidence type="ECO:0000256" key="1">
    <source>
        <dbReference type="ARBA" id="ARBA00022630"/>
    </source>
</evidence>
<gene>
    <name evidence="4" type="ordered locus">Sterm_0756</name>
</gene>
<evidence type="ECO:0000313" key="4">
    <source>
        <dbReference type="EMBL" id="ACZ07628.1"/>
    </source>
</evidence>
<dbReference type="STRING" id="526218.Sterm_0756"/>
<dbReference type="AlphaFoldDB" id="D1AQ50"/>
<dbReference type="Gene3D" id="3.20.20.70">
    <property type="entry name" value="Aldolase class I"/>
    <property type="match status" value="1"/>
</dbReference>
<evidence type="ECO:0000256" key="2">
    <source>
        <dbReference type="ARBA" id="ARBA00022643"/>
    </source>
</evidence>
<keyword evidence="5" id="KW-1185">Reference proteome</keyword>
<dbReference type="GO" id="GO:0018580">
    <property type="term" value="F:nitronate monooxygenase activity"/>
    <property type="evidence" value="ECO:0007669"/>
    <property type="project" value="InterPro"/>
</dbReference>
<proteinExistence type="predicted"/>
<keyword evidence="2" id="KW-0288">FMN</keyword>
<sequence>MKGIRIGKYNIDIPIIQGGMGVGVSWDQLAGTVSSLGGLGTISAICSGYYKNMQFIDKQVDGRPLDTVNTYSARALEEIFKNARKICGDKPLACNILHAINDYQRVVKDAVKAGANIIVTGAGLPLDLPSLVADNPDVAIIPIVSSDRALRIIAKKWKQSAGRLPDAVIVEGPRSGGHQGAKKDELFSPEHQLEAILPQVVAERDKLGDFPVIAAGGIFDKDDIEKMMALGADAVQLGTRFIATPECDASDEFKQMLINSKEEDMVIVSSPVGYPGRAMRSHLTENLKPGETPIKCISNCIFPCKRGEGARKVGYCIADSLGDSYLGRLKTGLFFSGANGYRVNKMMSVKELIDELLNGPK</sequence>
<keyword evidence="3" id="KW-0560">Oxidoreductase</keyword>
<dbReference type="InterPro" id="IPR004136">
    <property type="entry name" value="NMO"/>
</dbReference>
<keyword evidence="1" id="KW-0285">Flavoprotein</keyword>
<dbReference type="HOGENOM" id="CLU_038732_0_1_0"/>
<dbReference type="KEGG" id="str:Sterm_0756"/>
<keyword evidence="4" id="KW-0223">Dioxygenase</keyword>